<feature type="compositionally biased region" description="Basic and acidic residues" evidence="1">
    <location>
        <begin position="1"/>
        <end position="12"/>
    </location>
</feature>
<feature type="non-terminal residue" evidence="2">
    <location>
        <position position="98"/>
    </location>
</feature>
<reference evidence="2" key="2">
    <citation type="submission" date="2021-08" db="EMBL/GenBank/DDBJ databases">
        <authorList>
            <person name="Gostincar C."/>
            <person name="Sun X."/>
            <person name="Song Z."/>
            <person name="Gunde-Cimerman N."/>
        </authorList>
    </citation>
    <scope>NUCLEOTIDE SEQUENCE</scope>
    <source>
        <strain evidence="2">EXF-9911</strain>
    </source>
</reference>
<evidence type="ECO:0000313" key="3">
    <source>
        <dbReference type="Proteomes" id="UP000779574"/>
    </source>
</evidence>
<feature type="region of interest" description="Disordered" evidence="1">
    <location>
        <begin position="1"/>
        <end position="65"/>
    </location>
</feature>
<feature type="non-terminal residue" evidence="2">
    <location>
        <position position="1"/>
    </location>
</feature>
<evidence type="ECO:0000256" key="1">
    <source>
        <dbReference type="SAM" id="MobiDB-lite"/>
    </source>
</evidence>
<dbReference type="EMBL" id="JAHFXF010002269">
    <property type="protein sequence ID" value="KAG9658395.1"/>
    <property type="molecule type" value="Genomic_DNA"/>
</dbReference>
<proteinExistence type="predicted"/>
<sequence>RNGGAREQRAPRNDYGNNQYSQQPQQQGYGQMPMGGAAQAISALQGISSTPQQAPAADPNAADPYAPYGGYQAYCAMWYAALAQNGQGGQSQPQMPPQ</sequence>
<evidence type="ECO:0000313" key="2">
    <source>
        <dbReference type="EMBL" id="KAG9658395.1"/>
    </source>
</evidence>
<feature type="compositionally biased region" description="Low complexity" evidence="1">
    <location>
        <begin position="16"/>
        <end position="39"/>
    </location>
</feature>
<gene>
    <name evidence="2" type="ORF">KCU76_g19917</name>
</gene>
<protein>
    <submittedName>
        <fullName evidence="2">Uncharacterized protein</fullName>
    </submittedName>
</protein>
<feature type="compositionally biased region" description="Low complexity" evidence="1">
    <location>
        <begin position="51"/>
        <end position="65"/>
    </location>
</feature>
<reference evidence="2" key="1">
    <citation type="journal article" date="2021" name="J Fungi (Basel)">
        <title>Virulence traits and population genomics of the black yeast Aureobasidium melanogenum.</title>
        <authorList>
            <person name="Cernosa A."/>
            <person name="Sun X."/>
            <person name="Gostincar C."/>
            <person name="Fang C."/>
            <person name="Gunde-Cimerman N."/>
            <person name="Song Z."/>
        </authorList>
    </citation>
    <scope>NUCLEOTIDE SEQUENCE</scope>
    <source>
        <strain evidence="2">EXF-9911</strain>
    </source>
</reference>
<comment type="caution">
    <text evidence="2">The sequence shown here is derived from an EMBL/GenBank/DDBJ whole genome shotgun (WGS) entry which is preliminary data.</text>
</comment>
<dbReference type="Proteomes" id="UP000779574">
    <property type="component" value="Unassembled WGS sequence"/>
</dbReference>
<accession>A0A9P8DVL4</accession>
<dbReference type="AlphaFoldDB" id="A0A9P8DVL4"/>
<organism evidence="2 3">
    <name type="scientific">Aureobasidium melanogenum</name>
    <name type="common">Aureobasidium pullulans var. melanogenum</name>
    <dbReference type="NCBI Taxonomy" id="46634"/>
    <lineage>
        <taxon>Eukaryota</taxon>
        <taxon>Fungi</taxon>
        <taxon>Dikarya</taxon>
        <taxon>Ascomycota</taxon>
        <taxon>Pezizomycotina</taxon>
        <taxon>Dothideomycetes</taxon>
        <taxon>Dothideomycetidae</taxon>
        <taxon>Dothideales</taxon>
        <taxon>Saccotheciaceae</taxon>
        <taxon>Aureobasidium</taxon>
    </lineage>
</organism>
<name>A0A9P8DVL4_AURME</name>